<sequence>MKFTVVILASFTATSMAMFAIPGNLRGRQSTCARGGGGSASELVCCETIKGKGCICQSEAGCCDEDCDTSPIDKRHNEVEAVVVA</sequence>
<feature type="signal peptide" evidence="1">
    <location>
        <begin position="1"/>
        <end position="17"/>
    </location>
</feature>
<keyword evidence="3" id="KW-1185">Reference proteome</keyword>
<proteinExistence type="predicted"/>
<evidence type="ECO:0000256" key="1">
    <source>
        <dbReference type="SAM" id="SignalP"/>
    </source>
</evidence>
<gene>
    <name evidence="2" type="ORF">FMUND_13538</name>
</gene>
<accession>A0A8H5XYC6</accession>
<keyword evidence="1" id="KW-0732">Signal</keyword>
<evidence type="ECO:0000313" key="3">
    <source>
        <dbReference type="Proteomes" id="UP000544331"/>
    </source>
</evidence>
<organism evidence="2 3">
    <name type="scientific">Fusarium mundagurra</name>
    <dbReference type="NCBI Taxonomy" id="1567541"/>
    <lineage>
        <taxon>Eukaryota</taxon>
        <taxon>Fungi</taxon>
        <taxon>Dikarya</taxon>
        <taxon>Ascomycota</taxon>
        <taxon>Pezizomycotina</taxon>
        <taxon>Sordariomycetes</taxon>
        <taxon>Hypocreomycetidae</taxon>
        <taxon>Hypocreales</taxon>
        <taxon>Nectriaceae</taxon>
        <taxon>Fusarium</taxon>
        <taxon>Fusarium fujikuroi species complex</taxon>
    </lineage>
</organism>
<dbReference type="Proteomes" id="UP000544331">
    <property type="component" value="Unassembled WGS sequence"/>
</dbReference>
<reference evidence="2 3" key="1">
    <citation type="submission" date="2020-05" db="EMBL/GenBank/DDBJ databases">
        <title>Identification and distribution of gene clusters putatively required for synthesis of sphingolipid metabolism inhibitors in phylogenetically diverse species of the filamentous fungus Fusarium.</title>
        <authorList>
            <person name="Kim H.-S."/>
            <person name="Busman M."/>
            <person name="Brown D.W."/>
            <person name="Divon H."/>
            <person name="Uhlig S."/>
            <person name="Proctor R.H."/>
        </authorList>
    </citation>
    <scope>NUCLEOTIDE SEQUENCE [LARGE SCALE GENOMIC DNA]</scope>
    <source>
        <strain evidence="2 3">NRRL 66235</strain>
    </source>
</reference>
<dbReference type="EMBL" id="JAAOAN010000627">
    <property type="protein sequence ID" value="KAF5702303.1"/>
    <property type="molecule type" value="Genomic_DNA"/>
</dbReference>
<evidence type="ECO:0000313" key="2">
    <source>
        <dbReference type="EMBL" id="KAF5702303.1"/>
    </source>
</evidence>
<dbReference type="AlphaFoldDB" id="A0A8H5XYC6"/>
<protein>
    <submittedName>
        <fullName evidence="2">Uncharacterized protein</fullName>
    </submittedName>
</protein>
<feature type="chain" id="PRO_5034408587" evidence="1">
    <location>
        <begin position="18"/>
        <end position="85"/>
    </location>
</feature>
<comment type="caution">
    <text evidence="2">The sequence shown here is derived from an EMBL/GenBank/DDBJ whole genome shotgun (WGS) entry which is preliminary data.</text>
</comment>
<name>A0A8H5XYC6_9HYPO</name>